<reference evidence="2 3" key="1">
    <citation type="submission" date="2022-05" db="EMBL/GenBank/DDBJ databases">
        <title>Chromosome-level reference genomes for two strains of Caenorhabditis briggsae: an improved platform for comparative genomics.</title>
        <authorList>
            <person name="Stevens L."/>
            <person name="Andersen E.C."/>
        </authorList>
    </citation>
    <scope>NUCLEOTIDE SEQUENCE [LARGE SCALE GENOMIC DNA]</scope>
    <source>
        <strain evidence="2">QX1410_ONT</strain>
        <tissue evidence="2">Whole-organism</tissue>
    </source>
</reference>
<dbReference type="KEGG" id="cbr:CBG_13041"/>
<keyword evidence="1" id="KW-0472">Membrane</keyword>
<keyword evidence="1" id="KW-1133">Transmembrane helix</keyword>
<evidence type="ECO:0000256" key="1">
    <source>
        <dbReference type="SAM" id="Phobius"/>
    </source>
</evidence>
<dbReference type="EMBL" id="CP090892">
    <property type="protein sequence ID" value="ULU05302.1"/>
    <property type="molecule type" value="Genomic_DNA"/>
</dbReference>
<dbReference type="OMA" id="YCNSPQY"/>
<dbReference type="AlphaFoldDB" id="A0AAE9DKR9"/>
<keyword evidence="1" id="KW-0812">Transmembrane</keyword>
<name>A0AAE9DKR9_CAEBR</name>
<protein>
    <submittedName>
        <fullName evidence="2">Uncharacterized protein</fullName>
    </submittedName>
</protein>
<evidence type="ECO:0000313" key="3">
    <source>
        <dbReference type="Proteomes" id="UP000827892"/>
    </source>
</evidence>
<organism evidence="2 3">
    <name type="scientific">Caenorhabditis briggsae</name>
    <dbReference type="NCBI Taxonomy" id="6238"/>
    <lineage>
        <taxon>Eukaryota</taxon>
        <taxon>Metazoa</taxon>
        <taxon>Ecdysozoa</taxon>
        <taxon>Nematoda</taxon>
        <taxon>Chromadorea</taxon>
        <taxon>Rhabditida</taxon>
        <taxon>Rhabditina</taxon>
        <taxon>Rhabditomorpha</taxon>
        <taxon>Rhabditoidea</taxon>
        <taxon>Rhabditidae</taxon>
        <taxon>Peloderinae</taxon>
        <taxon>Caenorhabditis</taxon>
    </lineage>
</organism>
<accession>A0AAE9DKR9</accession>
<dbReference type="RefSeq" id="XP_002630584.2">
    <property type="nucleotide sequence ID" value="XM_002630538.2"/>
</dbReference>
<feature type="transmembrane region" description="Helical" evidence="1">
    <location>
        <begin position="248"/>
        <end position="271"/>
    </location>
</feature>
<sequence length="326" mass="38067">MNFDPEDIFDTDKSYMKHEARNYTKHTDETYCYASFHANITEHQFVVNRMSDCASTFRGKIKAGTLNGKVPETLKKNKCYYQHNWIICVCSVTYCNSPQYWTLMLARFAHDKAPKTRLEPRAFEDAKTVAKMANVSLQVNQNVKSEYRDNLRCLVWLADTVNQAEENPPFYLYNYITTVHRSPPLADALANAPVLRKDRDWGTIDNHTLTQLHMNLKEPFKDGTHETDRDYKTYPHELAQDDENAQNALYIIAAGTVWWLVALIGTIVFLIKICRRAQDHSQFPRINDVYCHRRYERCFKSPTLPKEFEKVRRCDFKKKEAGASIK</sequence>
<dbReference type="Proteomes" id="UP000827892">
    <property type="component" value="Chromosome II"/>
</dbReference>
<dbReference type="EMBL" id="CP090892">
    <property type="protein sequence ID" value="ULU05303.1"/>
    <property type="molecule type" value="Genomic_DNA"/>
</dbReference>
<evidence type="ECO:0000313" key="2">
    <source>
        <dbReference type="EMBL" id="ULU05303.1"/>
    </source>
</evidence>
<proteinExistence type="predicted"/>
<gene>
    <name evidence="2" type="ORF">L3Y34_017778</name>
</gene>